<gene>
    <name evidence="3" type="ORF">ACFOPX_03170</name>
</gene>
<evidence type="ECO:0000313" key="3">
    <source>
        <dbReference type="EMBL" id="MFC3847539.1"/>
    </source>
</evidence>
<keyword evidence="4" id="KW-1185">Reference proteome</keyword>
<evidence type="ECO:0000256" key="1">
    <source>
        <dbReference type="SAM" id="Coils"/>
    </source>
</evidence>
<feature type="domain" description="DUF3972" evidence="2">
    <location>
        <begin position="15"/>
        <end position="147"/>
    </location>
</feature>
<evidence type="ECO:0000313" key="4">
    <source>
        <dbReference type="Proteomes" id="UP001595783"/>
    </source>
</evidence>
<protein>
    <submittedName>
        <fullName evidence="3">DUF3972 domain-containing protein</fullName>
    </submittedName>
</protein>
<comment type="caution">
    <text evidence="3">The sequence shown here is derived from an EMBL/GenBank/DDBJ whole genome shotgun (WGS) entry which is preliminary data.</text>
</comment>
<proteinExistence type="predicted"/>
<sequence>MEEVVQEATWMELEEFLEISRLPRERILALIQDKSILSKHDEEHIWVDLHSATQVLARRVVGKNVVPKTGYPALLENMGANALDPIFVEKTINTILSLHDKVIGAKDEAICAYKNENAFLKDAVIDMQEVYDEDKRTIEVLQDELTKLREEIEFMKRKYRLMWGKVTDMGNVK</sequence>
<dbReference type="InterPro" id="IPR025002">
    <property type="entry name" value="DUF3972"/>
</dbReference>
<dbReference type="Proteomes" id="UP001595783">
    <property type="component" value="Unassembled WGS sequence"/>
</dbReference>
<keyword evidence="1" id="KW-0175">Coiled coil</keyword>
<dbReference type="Pfam" id="PF13118">
    <property type="entry name" value="DUF3972"/>
    <property type="match status" value="1"/>
</dbReference>
<accession>A0ABV7ZGY6</accession>
<reference evidence="4" key="1">
    <citation type="journal article" date="2019" name="Int. J. Syst. Evol. Microbiol.">
        <title>The Global Catalogue of Microorganisms (GCM) 10K type strain sequencing project: providing services to taxonomists for standard genome sequencing and annotation.</title>
        <authorList>
            <consortium name="The Broad Institute Genomics Platform"/>
            <consortium name="The Broad Institute Genome Sequencing Center for Infectious Disease"/>
            <person name="Wu L."/>
            <person name="Ma J."/>
        </authorList>
    </citation>
    <scope>NUCLEOTIDE SEQUENCE [LARGE SCALE GENOMIC DNA]</scope>
    <source>
        <strain evidence="4">CCUG 53816</strain>
    </source>
</reference>
<dbReference type="EMBL" id="JBHRZO010000011">
    <property type="protein sequence ID" value="MFC3847539.1"/>
    <property type="molecule type" value="Genomic_DNA"/>
</dbReference>
<name>A0ABV7ZGY6_9HELI</name>
<organism evidence="3 4">
    <name type="scientific">Helicobacter baculiformis</name>
    <dbReference type="NCBI Taxonomy" id="427351"/>
    <lineage>
        <taxon>Bacteria</taxon>
        <taxon>Pseudomonadati</taxon>
        <taxon>Campylobacterota</taxon>
        <taxon>Epsilonproteobacteria</taxon>
        <taxon>Campylobacterales</taxon>
        <taxon>Helicobacteraceae</taxon>
        <taxon>Helicobacter</taxon>
    </lineage>
</organism>
<evidence type="ECO:0000259" key="2">
    <source>
        <dbReference type="Pfam" id="PF13118"/>
    </source>
</evidence>
<dbReference type="RefSeq" id="WP_104752085.1">
    <property type="nucleotide sequence ID" value="NZ_FZMF01000014.1"/>
</dbReference>
<feature type="coiled-coil region" evidence="1">
    <location>
        <begin position="131"/>
        <end position="158"/>
    </location>
</feature>